<feature type="compositionally biased region" description="Basic and acidic residues" evidence="6">
    <location>
        <begin position="1"/>
        <end position="13"/>
    </location>
</feature>
<feature type="compositionally biased region" description="Basic and acidic residues" evidence="6">
    <location>
        <begin position="194"/>
        <end position="232"/>
    </location>
</feature>
<reference evidence="7 8" key="1">
    <citation type="journal article" date="2021" name="Commun. Biol.">
        <title>The genome of Shorea leprosula (Dipterocarpaceae) highlights the ecological relevance of drought in aseasonal tropical rainforests.</title>
        <authorList>
            <person name="Ng K.K.S."/>
            <person name="Kobayashi M.J."/>
            <person name="Fawcett J.A."/>
            <person name="Hatakeyama M."/>
            <person name="Paape T."/>
            <person name="Ng C.H."/>
            <person name="Ang C.C."/>
            <person name="Tnah L.H."/>
            <person name="Lee C.T."/>
            <person name="Nishiyama T."/>
            <person name="Sese J."/>
            <person name="O'Brien M.J."/>
            <person name="Copetti D."/>
            <person name="Mohd Noor M.I."/>
            <person name="Ong R.C."/>
            <person name="Putra M."/>
            <person name="Sireger I.Z."/>
            <person name="Indrioko S."/>
            <person name="Kosugi Y."/>
            <person name="Izuno A."/>
            <person name="Isagi Y."/>
            <person name="Lee S.L."/>
            <person name="Shimizu K.K."/>
        </authorList>
    </citation>
    <scope>NUCLEOTIDE SEQUENCE [LARGE SCALE GENOMIC DNA]</scope>
    <source>
        <strain evidence="7">214</strain>
    </source>
</reference>
<dbReference type="SUPFAM" id="SSF101936">
    <property type="entry name" value="DNA-binding pseudobarrel domain"/>
    <property type="match status" value="1"/>
</dbReference>
<keyword evidence="4" id="KW-0804">Transcription</keyword>
<evidence type="ECO:0000313" key="7">
    <source>
        <dbReference type="EMBL" id="GKU97460.1"/>
    </source>
</evidence>
<comment type="caution">
    <text evidence="7">The sequence shown here is derived from an EMBL/GenBank/DDBJ whole genome shotgun (WGS) entry which is preliminary data.</text>
</comment>
<dbReference type="Pfam" id="PF03754">
    <property type="entry name" value="At2g31720-like"/>
    <property type="match status" value="1"/>
</dbReference>
<proteinExistence type="predicted"/>
<evidence type="ECO:0008006" key="9">
    <source>
        <dbReference type="Google" id="ProtNLM"/>
    </source>
</evidence>
<keyword evidence="5" id="KW-0539">Nucleus</keyword>
<feature type="region of interest" description="Disordered" evidence="6">
    <location>
        <begin position="194"/>
        <end position="234"/>
    </location>
</feature>
<comment type="subcellular location">
    <subcellularLocation>
        <location evidence="1">Nucleus</location>
    </subcellularLocation>
</comment>
<gene>
    <name evidence="7" type="ORF">SLEP1_g10604</name>
</gene>
<dbReference type="PANTHER" id="PTHR31541:SF25">
    <property type="entry name" value="GAMMA-GLIADIN B"/>
    <property type="match status" value="1"/>
</dbReference>
<dbReference type="InterPro" id="IPR015300">
    <property type="entry name" value="DNA-bd_pseudobarrel_sf"/>
</dbReference>
<sequence length="391" mass="44636">MENHPHYSEKEEAMNTGQPSAFPEDMKSIIFKCLGLTDEDMENVLYFVKKVNEETRRKQKESTGVKKSVELENVDMTAVNGNLSLTDYSEKFTDESFKSTDLPLTPLPVLNFDVPKKQRGSKGKPLMGTSGTSFLKKVENPAMGDLETRFSNAKQFKVINKMPNKHRSDRGKTLAINATDFFRKFGTPVLRDCETGSSDAEKVENKRKVQKRCRESDKGEEEKLNKPKRQDGKVQNNKVMKQLAEWGLVPPPNMPTEFKNLIEGMGGSEEKLLIQKIIFKTDLSKSHNRLQIPENQVMATFLTEEEERELDEKGLNVGLIEPCLKKSEIHLTKWNMRNSRVFVFNEQWNSVVDGNQSTIKRNAVVQIWSFRIASKSKLCFAMVKVKDGDDD</sequence>
<dbReference type="Proteomes" id="UP001054252">
    <property type="component" value="Unassembled WGS sequence"/>
</dbReference>
<dbReference type="GO" id="GO:0005634">
    <property type="term" value="C:nucleus"/>
    <property type="evidence" value="ECO:0007669"/>
    <property type="project" value="UniProtKB-SubCell"/>
</dbReference>
<dbReference type="PANTHER" id="PTHR31541">
    <property type="entry name" value="B3 DOMAIN PLANT PROTEIN-RELATED"/>
    <property type="match status" value="1"/>
</dbReference>
<keyword evidence="8" id="KW-1185">Reference proteome</keyword>
<dbReference type="InterPro" id="IPR005508">
    <property type="entry name" value="At2g31720-like"/>
</dbReference>
<protein>
    <recommendedName>
        <fullName evidence="9">B3 domain-containing protein</fullName>
    </recommendedName>
</protein>
<evidence type="ECO:0000256" key="5">
    <source>
        <dbReference type="ARBA" id="ARBA00023242"/>
    </source>
</evidence>
<organism evidence="7 8">
    <name type="scientific">Rubroshorea leprosula</name>
    <dbReference type="NCBI Taxonomy" id="152421"/>
    <lineage>
        <taxon>Eukaryota</taxon>
        <taxon>Viridiplantae</taxon>
        <taxon>Streptophyta</taxon>
        <taxon>Embryophyta</taxon>
        <taxon>Tracheophyta</taxon>
        <taxon>Spermatophyta</taxon>
        <taxon>Magnoliopsida</taxon>
        <taxon>eudicotyledons</taxon>
        <taxon>Gunneridae</taxon>
        <taxon>Pentapetalae</taxon>
        <taxon>rosids</taxon>
        <taxon>malvids</taxon>
        <taxon>Malvales</taxon>
        <taxon>Dipterocarpaceae</taxon>
        <taxon>Rubroshorea</taxon>
    </lineage>
</organism>
<keyword evidence="2" id="KW-0805">Transcription regulation</keyword>
<dbReference type="Gene3D" id="2.40.330.10">
    <property type="entry name" value="DNA-binding pseudobarrel domain"/>
    <property type="match status" value="1"/>
</dbReference>
<evidence type="ECO:0000256" key="4">
    <source>
        <dbReference type="ARBA" id="ARBA00023163"/>
    </source>
</evidence>
<dbReference type="GO" id="GO:0003677">
    <property type="term" value="F:DNA binding"/>
    <property type="evidence" value="ECO:0007669"/>
    <property type="project" value="UniProtKB-KW"/>
</dbReference>
<evidence type="ECO:0000256" key="1">
    <source>
        <dbReference type="ARBA" id="ARBA00004123"/>
    </source>
</evidence>
<keyword evidence="3" id="KW-0238">DNA-binding</keyword>
<name>A0AAV5IEG4_9ROSI</name>
<evidence type="ECO:0000256" key="3">
    <source>
        <dbReference type="ARBA" id="ARBA00023125"/>
    </source>
</evidence>
<evidence type="ECO:0000256" key="2">
    <source>
        <dbReference type="ARBA" id="ARBA00023015"/>
    </source>
</evidence>
<dbReference type="AlphaFoldDB" id="A0AAV5IEG4"/>
<evidence type="ECO:0000313" key="8">
    <source>
        <dbReference type="Proteomes" id="UP001054252"/>
    </source>
</evidence>
<evidence type="ECO:0000256" key="6">
    <source>
        <dbReference type="SAM" id="MobiDB-lite"/>
    </source>
</evidence>
<feature type="region of interest" description="Disordered" evidence="6">
    <location>
        <begin position="1"/>
        <end position="21"/>
    </location>
</feature>
<dbReference type="EMBL" id="BPVZ01000011">
    <property type="protein sequence ID" value="GKU97460.1"/>
    <property type="molecule type" value="Genomic_DNA"/>
</dbReference>
<accession>A0AAV5IEG4</accession>